<dbReference type="Proteomes" id="UP001595886">
    <property type="component" value="Unassembled WGS sequence"/>
</dbReference>
<dbReference type="EMBL" id="JBHSHD010000007">
    <property type="protein sequence ID" value="MFC4820547.1"/>
    <property type="molecule type" value="Genomic_DNA"/>
</dbReference>
<comment type="caution">
    <text evidence="1">The sequence shown here is derived from an EMBL/GenBank/DDBJ whole genome shotgun (WGS) entry which is preliminary data.</text>
</comment>
<keyword evidence="2" id="KW-1185">Reference proteome</keyword>
<evidence type="ECO:0000313" key="2">
    <source>
        <dbReference type="Proteomes" id="UP001595886"/>
    </source>
</evidence>
<gene>
    <name evidence="1" type="ORF">ACFO6Q_09440</name>
</gene>
<organism evidence="1 2">
    <name type="scientific">Dokdonella ginsengisoli</name>
    <dbReference type="NCBI Taxonomy" id="363846"/>
    <lineage>
        <taxon>Bacteria</taxon>
        <taxon>Pseudomonadati</taxon>
        <taxon>Pseudomonadota</taxon>
        <taxon>Gammaproteobacteria</taxon>
        <taxon>Lysobacterales</taxon>
        <taxon>Rhodanobacteraceae</taxon>
        <taxon>Dokdonella</taxon>
    </lineage>
</organism>
<name>A0ABV9QTZ4_9GAMM</name>
<dbReference type="InterPro" id="IPR046119">
    <property type="entry name" value="DUF6116"/>
</dbReference>
<dbReference type="Pfam" id="PF19611">
    <property type="entry name" value="DUF6116"/>
    <property type="match status" value="1"/>
</dbReference>
<protein>
    <submittedName>
        <fullName evidence="1">DUF6116 family protein</fullName>
    </submittedName>
</protein>
<proteinExistence type="predicted"/>
<accession>A0ABV9QTZ4</accession>
<dbReference type="RefSeq" id="WP_380020407.1">
    <property type="nucleotide sequence ID" value="NZ_JBHSHD010000007.1"/>
</dbReference>
<evidence type="ECO:0000313" key="1">
    <source>
        <dbReference type="EMBL" id="MFC4820547.1"/>
    </source>
</evidence>
<sequence length="67" mass="7403">MPNPLTGRLLRWAEGLRFPRLAALTAGLFVLDLLIPDVIPFVDEILLGLATLLLTNLRSRKRPVTPG</sequence>
<reference evidence="2" key="1">
    <citation type="journal article" date="2019" name="Int. J. Syst. Evol. Microbiol.">
        <title>The Global Catalogue of Microorganisms (GCM) 10K type strain sequencing project: providing services to taxonomists for standard genome sequencing and annotation.</title>
        <authorList>
            <consortium name="The Broad Institute Genomics Platform"/>
            <consortium name="The Broad Institute Genome Sequencing Center for Infectious Disease"/>
            <person name="Wu L."/>
            <person name="Ma J."/>
        </authorList>
    </citation>
    <scope>NUCLEOTIDE SEQUENCE [LARGE SCALE GENOMIC DNA]</scope>
    <source>
        <strain evidence="2">CCUG 30340</strain>
    </source>
</reference>